<evidence type="ECO:0000256" key="10">
    <source>
        <dbReference type="ARBA" id="ARBA00023136"/>
    </source>
</evidence>
<dbReference type="Proteomes" id="UP000515163">
    <property type="component" value="Unplaced"/>
</dbReference>
<evidence type="ECO:0000259" key="15">
    <source>
        <dbReference type="Pfam" id="PF02214"/>
    </source>
</evidence>
<dbReference type="RefSeq" id="XP_031568426.1">
    <property type="nucleotide sequence ID" value="XM_031712566.1"/>
</dbReference>
<evidence type="ECO:0000256" key="4">
    <source>
        <dbReference type="ARBA" id="ARBA00022692"/>
    </source>
</evidence>
<keyword evidence="8 13" id="KW-1133">Transmembrane helix</keyword>
<dbReference type="PANTHER" id="PTHR11537">
    <property type="entry name" value="VOLTAGE-GATED POTASSIUM CHANNEL"/>
    <property type="match status" value="1"/>
</dbReference>
<evidence type="ECO:0000313" key="16">
    <source>
        <dbReference type="Proteomes" id="UP000515163"/>
    </source>
</evidence>
<keyword evidence="6" id="KW-0851">Voltage-gated channel</keyword>
<keyword evidence="9" id="KW-0406">Ion transport</keyword>
<evidence type="ECO:0000313" key="17">
    <source>
        <dbReference type="RefSeq" id="XP_031568426.1"/>
    </source>
</evidence>
<keyword evidence="7" id="KW-0630">Potassium</keyword>
<proteinExistence type="predicted"/>
<dbReference type="SUPFAM" id="SSF81324">
    <property type="entry name" value="Voltage-gated potassium channels"/>
    <property type="match status" value="1"/>
</dbReference>
<gene>
    <name evidence="17" type="primary">LOC116303110</name>
</gene>
<dbReference type="KEGG" id="aten:116303110"/>
<keyword evidence="5" id="KW-0631">Potassium channel</keyword>
<feature type="transmembrane region" description="Helical" evidence="13">
    <location>
        <begin position="298"/>
        <end position="319"/>
    </location>
</feature>
<dbReference type="GO" id="GO:0001508">
    <property type="term" value="P:action potential"/>
    <property type="evidence" value="ECO:0007669"/>
    <property type="project" value="TreeGrafter"/>
</dbReference>
<keyword evidence="4 13" id="KW-0812">Transmembrane</keyword>
<evidence type="ECO:0000256" key="5">
    <source>
        <dbReference type="ARBA" id="ARBA00022826"/>
    </source>
</evidence>
<keyword evidence="10 13" id="KW-0472">Membrane</keyword>
<dbReference type="InterPro" id="IPR011333">
    <property type="entry name" value="SKP1/BTB/POZ_sf"/>
</dbReference>
<dbReference type="GO" id="GO:0008076">
    <property type="term" value="C:voltage-gated potassium channel complex"/>
    <property type="evidence" value="ECO:0007669"/>
    <property type="project" value="InterPro"/>
</dbReference>
<evidence type="ECO:0000256" key="2">
    <source>
        <dbReference type="ARBA" id="ARBA00022448"/>
    </source>
</evidence>
<sequence length="431" mass="50851">MQEHEIYSTLDRFAEKQSRKRERVRINVSGEMFETFEETLARYPSTLLGSKDKRSRYFNSKRCEYYFNRDRVVFDAILFYYQSPGILSKPSTVSYEIFLKETAFFELESDSLAKIDSSVKWFINNQRKKRTLRGRIWQSLENPVTPAERIINVFSGLLTLLSMAALCWETLPEARKVNFQLDNNTHFNNNRGTFYKEDQFWFLAESIFSGWFTIEYFARFATAPRSCYFLFTFSGIVDFLSILPFYITLILDISLSDTSRTLFPLLRVVRLIRILKLKRYSTSVRLLFETIFDSREELQVFFLCLIFITVVMSSAIFYVEGLGENSQFVSIPDVFWYSVVTLSSVGYGDYVPRTAFGKVIAALFCISGVVVIFCFSPVLFAKFRRCRYRLFREQIELQIYREEAERLYNQNNPGEHLTIKPKDEKLRRNKK</sequence>
<dbReference type="InterPro" id="IPR028325">
    <property type="entry name" value="VG_K_chnl"/>
</dbReference>
<accession>A0A6P8IN10</accession>
<dbReference type="Pfam" id="PF00520">
    <property type="entry name" value="Ion_trans"/>
    <property type="match status" value="1"/>
</dbReference>
<name>A0A6P8IN10_ACTTE</name>
<keyword evidence="16" id="KW-1185">Reference proteome</keyword>
<protein>
    <submittedName>
        <fullName evidence="17">Potassium voltage-gated channel subfamily A member 2-like</fullName>
    </submittedName>
</protein>
<evidence type="ECO:0000256" key="12">
    <source>
        <dbReference type="SAM" id="MobiDB-lite"/>
    </source>
</evidence>
<dbReference type="AlphaFoldDB" id="A0A6P8IN10"/>
<evidence type="ECO:0000256" key="1">
    <source>
        <dbReference type="ARBA" id="ARBA00004141"/>
    </source>
</evidence>
<evidence type="ECO:0000256" key="3">
    <source>
        <dbReference type="ARBA" id="ARBA00022538"/>
    </source>
</evidence>
<dbReference type="Pfam" id="PF02214">
    <property type="entry name" value="BTB_2"/>
    <property type="match status" value="1"/>
</dbReference>
<comment type="subcellular location">
    <subcellularLocation>
        <location evidence="1">Membrane</location>
        <topology evidence="1">Multi-pass membrane protein</topology>
    </subcellularLocation>
</comment>
<dbReference type="PANTHER" id="PTHR11537:SF113">
    <property type="entry name" value="POTASSIUM VOLTAGE-GATED CHANNEL PROTEIN SHAKER"/>
    <property type="match status" value="1"/>
</dbReference>
<dbReference type="Gene3D" id="1.10.287.70">
    <property type="match status" value="1"/>
</dbReference>
<evidence type="ECO:0000256" key="9">
    <source>
        <dbReference type="ARBA" id="ARBA00023065"/>
    </source>
</evidence>
<dbReference type="InterPro" id="IPR003131">
    <property type="entry name" value="T1-type_BTB"/>
</dbReference>
<feature type="compositionally biased region" description="Basic and acidic residues" evidence="12">
    <location>
        <begin position="417"/>
        <end position="431"/>
    </location>
</feature>
<keyword evidence="2" id="KW-0813">Transport</keyword>
<dbReference type="Gene3D" id="1.20.120.350">
    <property type="entry name" value="Voltage-gated potassium channels. Chain C"/>
    <property type="match status" value="1"/>
</dbReference>
<dbReference type="OrthoDB" id="415460at2759"/>
<feature type="domain" description="Potassium channel tetramerisation-type BTB" evidence="15">
    <location>
        <begin position="24"/>
        <end position="113"/>
    </location>
</feature>
<evidence type="ECO:0000256" key="7">
    <source>
        <dbReference type="ARBA" id="ARBA00022958"/>
    </source>
</evidence>
<dbReference type="FunFam" id="1.10.287.70:FF:000028">
    <property type="entry name" value="potassium voltage-gated channel subfamily D member 3"/>
    <property type="match status" value="1"/>
</dbReference>
<evidence type="ECO:0000256" key="8">
    <source>
        <dbReference type="ARBA" id="ARBA00022989"/>
    </source>
</evidence>
<feature type="region of interest" description="Disordered" evidence="12">
    <location>
        <begin position="412"/>
        <end position="431"/>
    </location>
</feature>
<dbReference type="InterPro" id="IPR005821">
    <property type="entry name" value="Ion_trans_dom"/>
</dbReference>
<evidence type="ECO:0000259" key="14">
    <source>
        <dbReference type="Pfam" id="PF00520"/>
    </source>
</evidence>
<dbReference type="InParanoid" id="A0A6P8IN10"/>
<dbReference type="FunFam" id="3.30.710.10:FF:000157">
    <property type="entry name" value="Potassium channel"/>
    <property type="match status" value="1"/>
</dbReference>
<reference evidence="17" key="1">
    <citation type="submission" date="2025-08" db="UniProtKB">
        <authorList>
            <consortium name="RefSeq"/>
        </authorList>
    </citation>
    <scope>IDENTIFICATION</scope>
    <source>
        <tissue evidence="17">Tentacle</tissue>
    </source>
</reference>
<feature type="domain" description="Ion transport" evidence="14">
    <location>
        <begin position="149"/>
        <end position="383"/>
    </location>
</feature>
<dbReference type="GeneID" id="116303110"/>
<evidence type="ECO:0000256" key="11">
    <source>
        <dbReference type="ARBA" id="ARBA00023303"/>
    </source>
</evidence>
<organism evidence="16 17">
    <name type="scientific">Actinia tenebrosa</name>
    <name type="common">Australian red waratah sea anemone</name>
    <dbReference type="NCBI Taxonomy" id="6105"/>
    <lineage>
        <taxon>Eukaryota</taxon>
        <taxon>Metazoa</taxon>
        <taxon>Cnidaria</taxon>
        <taxon>Anthozoa</taxon>
        <taxon>Hexacorallia</taxon>
        <taxon>Actiniaria</taxon>
        <taxon>Actiniidae</taxon>
        <taxon>Actinia</taxon>
    </lineage>
</organism>
<evidence type="ECO:0000256" key="6">
    <source>
        <dbReference type="ARBA" id="ARBA00022882"/>
    </source>
</evidence>
<evidence type="ECO:0000256" key="13">
    <source>
        <dbReference type="SAM" id="Phobius"/>
    </source>
</evidence>
<dbReference type="InterPro" id="IPR027359">
    <property type="entry name" value="Volt_channel_dom_sf"/>
</dbReference>
<feature type="transmembrane region" description="Helical" evidence="13">
    <location>
        <begin position="227"/>
        <end position="249"/>
    </location>
</feature>
<keyword evidence="11" id="KW-0407">Ion channel</keyword>
<dbReference type="Gene3D" id="3.30.710.10">
    <property type="entry name" value="Potassium Channel Kv1.1, Chain A"/>
    <property type="match status" value="1"/>
</dbReference>
<feature type="transmembrane region" description="Helical" evidence="13">
    <location>
        <begin position="359"/>
        <end position="381"/>
    </location>
</feature>
<keyword evidence="3" id="KW-0633">Potassium transport</keyword>
<dbReference type="GO" id="GO:0005251">
    <property type="term" value="F:delayed rectifier potassium channel activity"/>
    <property type="evidence" value="ECO:0007669"/>
    <property type="project" value="TreeGrafter"/>
</dbReference>
<dbReference type="SUPFAM" id="SSF54695">
    <property type="entry name" value="POZ domain"/>
    <property type="match status" value="1"/>
</dbReference>
<dbReference type="PRINTS" id="PR00169">
    <property type="entry name" value="KCHANNEL"/>
</dbReference>
<dbReference type="GO" id="GO:0051260">
    <property type="term" value="P:protein homooligomerization"/>
    <property type="evidence" value="ECO:0007669"/>
    <property type="project" value="InterPro"/>
</dbReference>